<evidence type="ECO:0000256" key="4">
    <source>
        <dbReference type="ARBA" id="ARBA00022679"/>
    </source>
</evidence>
<proteinExistence type="predicted"/>
<evidence type="ECO:0000256" key="3">
    <source>
        <dbReference type="ARBA" id="ARBA00022676"/>
    </source>
</evidence>
<keyword evidence="5" id="KW-0472">Membrane</keyword>
<keyword evidence="3" id="KW-0328">Glycosyltransferase</keyword>
<reference evidence="7 8" key="1">
    <citation type="submission" date="2023-07" db="EMBL/GenBank/DDBJ databases">
        <title>Sorghum-associated microbial communities from plants grown in Nebraska, USA.</title>
        <authorList>
            <person name="Schachtman D."/>
        </authorList>
    </citation>
    <scope>NUCLEOTIDE SEQUENCE [LARGE SCALE GENOMIC DNA]</scope>
    <source>
        <strain evidence="7 8">DS2154</strain>
    </source>
</reference>
<protein>
    <submittedName>
        <fullName evidence="7">Glycosyltransferase involved in cell wall biosynthesis</fullName>
    </submittedName>
</protein>
<dbReference type="Gene3D" id="3.90.550.10">
    <property type="entry name" value="Spore Coat Polysaccharide Biosynthesis Protein SpsA, Chain A"/>
    <property type="match status" value="1"/>
</dbReference>
<evidence type="ECO:0000256" key="5">
    <source>
        <dbReference type="ARBA" id="ARBA00023136"/>
    </source>
</evidence>
<keyword evidence="8" id="KW-1185">Reference proteome</keyword>
<gene>
    <name evidence="7" type="ORF">J2800_001962</name>
</gene>
<dbReference type="Pfam" id="PF00535">
    <property type="entry name" value="Glycos_transf_2"/>
    <property type="match status" value="1"/>
</dbReference>
<feature type="domain" description="Glycosyltransferase 2-like" evidence="6">
    <location>
        <begin position="4"/>
        <end position="95"/>
    </location>
</feature>
<evidence type="ECO:0000256" key="1">
    <source>
        <dbReference type="ARBA" id="ARBA00004236"/>
    </source>
</evidence>
<dbReference type="InterPro" id="IPR001173">
    <property type="entry name" value="Glyco_trans_2-like"/>
</dbReference>
<dbReference type="SUPFAM" id="SSF53448">
    <property type="entry name" value="Nucleotide-diphospho-sugar transferases"/>
    <property type="match status" value="1"/>
</dbReference>
<dbReference type="InterPro" id="IPR029044">
    <property type="entry name" value="Nucleotide-diphossugar_trans"/>
</dbReference>
<evidence type="ECO:0000313" key="7">
    <source>
        <dbReference type="EMBL" id="MDR6531220.1"/>
    </source>
</evidence>
<dbReference type="PANTHER" id="PTHR43646">
    <property type="entry name" value="GLYCOSYLTRANSFERASE"/>
    <property type="match status" value="1"/>
</dbReference>
<organism evidence="7 8">
    <name type="scientific">Caulobacter rhizosphaerae</name>
    <dbReference type="NCBI Taxonomy" id="2010972"/>
    <lineage>
        <taxon>Bacteria</taxon>
        <taxon>Pseudomonadati</taxon>
        <taxon>Pseudomonadota</taxon>
        <taxon>Alphaproteobacteria</taxon>
        <taxon>Caulobacterales</taxon>
        <taxon>Caulobacteraceae</taxon>
        <taxon>Caulobacter</taxon>
    </lineage>
</organism>
<accession>A0ABU1MYG6</accession>
<name>A0ABU1MYG6_9CAUL</name>
<evidence type="ECO:0000313" key="8">
    <source>
        <dbReference type="Proteomes" id="UP001262754"/>
    </source>
</evidence>
<dbReference type="Proteomes" id="UP001262754">
    <property type="component" value="Unassembled WGS sequence"/>
</dbReference>
<dbReference type="PANTHER" id="PTHR43646:SF2">
    <property type="entry name" value="GLYCOSYLTRANSFERASE 2-LIKE DOMAIN-CONTAINING PROTEIN"/>
    <property type="match status" value="1"/>
</dbReference>
<keyword evidence="2" id="KW-1003">Cell membrane</keyword>
<evidence type="ECO:0000256" key="2">
    <source>
        <dbReference type="ARBA" id="ARBA00022475"/>
    </source>
</evidence>
<sequence length="161" mass="15947">MITVVLPTRDSAARLVHVLPLLVPAAVDGLVKAVVFADAGSTDATLAIAEDSGARVVQAAGDAGARLSAGCAAARSAWILALGEDLVLPDAWRTPVEAHLAGGGGKPAFIAAPGPLGLAGRPLAVLASGEAVTAAGGFKAGGDPLKALLGRLRPRAVRLRI</sequence>
<keyword evidence="4" id="KW-0808">Transferase</keyword>
<comment type="subcellular location">
    <subcellularLocation>
        <location evidence="1">Cell membrane</location>
    </subcellularLocation>
</comment>
<dbReference type="RefSeq" id="WP_056749910.1">
    <property type="nucleotide sequence ID" value="NZ_JAVDRL010000005.1"/>
</dbReference>
<comment type="caution">
    <text evidence="7">The sequence shown here is derived from an EMBL/GenBank/DDBJ whole genome shotgun (WGS) entry which is preliminary data.</text>
</comment>
<dbReference type="EMBL" id="JAVDRL010000005">
    <property type="protein sequence ID" value="MDR6531220.1"/>
    <property type="molecule type" value="Genomic_DNA"/>
</dbReference>
<evidence type="ECO:0000259" key="6">
    <source>
        <dbReference type="Pfam" id="PF00535"/>
    </source>
</evidence>